<dbReference type="PROSITE" id="PS51257">
    <property type="entry name" value="PROKAR_LIPOPROTEIN"/>
    <property type="match status" value="1"/>
</dbReference>
<reference evidence="5 6" key="1">
    <citation type="submission" date="2017-08" db="EMBL/GenBank/DDBJ databases">
        <title>Infants hospitalized years apart are colonized by the same room-sourced microbial strains.</title>
        <authorList>
            <person name="Brooks B."/>
            <person name="Olm M.R."/>
            <person name="Firek B.A."/>
            <person name="Baker R."/>
            <person name="Thomas B.C."/>
            <person name="Morowitz M.J."/>
            <person name="Banfield J.F."/>
        </authorList>
    </citation>
    <scope>NUCLEOTIDE SEQUENCE [LARGE SCALE GENOMIC DNA]</scope>
    <source>
        <strain evidence="5">S2_005_002_R2_29</strain>
    </source>
</reference>
<dbReference type="EMBL" id="QFQB01000043">
    <property type="protein sequence ID" value="PZQ45621.1"/>
    <property type="molecule type" value="Genomic_DNA"/>
</dbReference>
<protein>
    <submittedName>
        <fullName evidence="5">Polysaccharide biosynthesis protein</fullName>
    </submittedName>
</protein>
<dbReference type="PANTHER" id="PTHR33619">
    <property type="entry name" value="POLYSACCHARIDE EXPORT PROTEIN GFCE-RELATED"/>
    <property type="match status" value="1"/>
</dbReference>
<dbReference type="Proteomes" id="UP000249417">
    <property type="component" value="Unassembled WGS sequence"/>
</dbReference>
<evidence type="ECO:0000313" key="5">
    <source>
        <dbReference type="EMBL" id="PZQ45621.1"/>
    </source>
</evidence>
<dbReference type="PANTHER" id="PTHR33619:SF3">
    <property type="entry name" value="POLYSACCHARIDE EXPORT PROTEIN GFCE-RELATED"/>
    <property type="match status" value="1"/>
</dbReference>
<sequence>MKTFNIQKIYKNTLLLALTAMMLTILAGCASGPRTVEVPDTRADYVLGIGDKLRINVFGQEELTGEYTVESNGDISFPLLGDVPVAGFTPTEIEAKIADDLDPDYIVSPRVSIEVLNYRSLYVLGEVQQPGKYEYAPNLTVLQAIATAGGYTYRANEDTVEVTRHVKGALKTFTVNQTTMLKPGDTIVVKRRWF</sequence>
<evidence type="ECO:0000259" key="3">
    <source>
        <dbReference type="Pfam" id="PF02563"/>
    </source>
</evidence>
<dbReference type="InterPro" id="IPR019554">
    <property type="entry name" value="Soluble_ligand-bd"/>
</dbReference>
<dbReference type="GO" id="GO:0015159">
    <property type="term" value="F:polysaccharide transmembrane transporter activity"/>
    <property type="evidence" value="ECO:0007669"/>
    <property type="project" value="InterPro"/>
</dbReference>
<evidence type="ECO:0000256" key="1">
    <source>
        <dbReference type="ARBA" id="ARBA00022729"/>
    </source>
</evidence>
<evidence type="ECO:0000313" key="6">
    <source>
        <dbReference type="Proteomes" id="UP000249417"/>
    </source>
</evidence>
<feature type="signal peptide" evidence="2">
    <location>
        <begin position="1"/>
        <end position="27"/>
    </location>
</feature>
<proteinExistence type="predicted"/>
<gene>
    <name evidence="5" type="ORF">DI551_06850</name>
</gene>
<dbReference type="InterPro" id="IPR003715">
    <property type="entry name" value="Poly_export_N"/>
</dbReference>
<accession>A0A2W5MWF2</accession>
<dbReference type="InterPro" id="IPR049712">
    <property type="entry name" value="Poly_export"/>
</dbReference>
<dbReference type="Gene3D" id="3.10.560.10">
    <property type="entry name" value="Outer membrane lipoprotein wza domain like"/>
    <property type="match status" value="1"/>
</dbReference>
<comment type="caution">
    <text evidence="5">The sequence shown here is derived from an EMBL/GenBank/DDBJ whole genome shotgun (WGS) entry which is preliminary data.</text>
</comment>
<feature type="domain" description="Polysaccharide export protein N-terminal" evidence="3">
    <location>
        <begin position="41"/>
        <end position="115"/>
    </location>
</feature>
<feature type="domain" description="Soluble ligand binding" evidence="4">
    <location>
        <begin position="122"/>
        <end position="167"/>
    </location>
</feature>
<evidence type="ECO:0000259" key="4">
    <source>
        <dbReference type="Pfam" id="PF10531"/>
    </source>
</evidence>
<dbReference type="AlphaFoldDB" id="A0A2W5MWF2"/>
<organism evidence="5 6">
    <name type="scientific">Micavibrio aeruginosavorus</name>
    <dbReference type="NCBI Taxonomy" id="349221"/>
    <lineage>
        <taxon>Bacteria</taxon>
        <taxon>Pseudomonadati</taxon>
        <taxon>Bdellovibrionota</taxon>
        <taxon>Bdellovibrionia</taxon>
        <taxon>Bdellovibrionales</taxon>
        <taxon>Pseudobdellovibrionaceae</taxon>
        <taxon>Micavibrio</taxon>
    </lineage>
</organism>
<dbReference type="Gene3D" id="3.30.1950.10">
    <property type="entry name" value="wza like domain"/>
    <property type="match status" value="1"/>
</dbReference>
<name>A0A2W5MWF2_9BACT</name>
<dbReference type="Pfam" id="PF10531">
    <property type="entry name" value="SLBB"/>
    <property type="match status" value="1"/>
</dbReference>
<evidence type="ECO:0000256" key="2">
    <source>
        <dbReference type="SAM" id="SignalP"/>
    </source>
</evidence>
<feature type="chain" id="PRO_5015989424" evidence="2">
    <location>
        <begin position="28"/>
        <end position="194"/>
    </location>
</feature>
<keyword evidence="1 2" id="KW-0732">Signal</keyword>
<dbReference type="Pfam" id="PF02563">
    <property type="entry name" value="Poly_export"/>
    <property type="match status" value="1"/>
</dbReference>